<protein>
    <submittedName>
        <fullName evidence="2">Uncharacterized protein</fullName>
    </submittedName>
</protein>
<dbReference type="Proteomes" id="UP000799777">
    <property type="component" value="Unassembled WGS sequence"/>
</dbReference>
<dbReference type="EMBL" id="ML978306">
    <property type="protein sequence ID" value="KAF2024175.1"/>
    <property type="molecule type" value="Genomic_DNA"/>
</dbReference>
<gene>
    <name evidence="2" type="ORF">EK21DRAFT_104857</name>
</gene>
<dbReference type="OrthoDB" id="3790567at2759"/>
<reference evidence="2" key="1">
    <citation type="journal article" date="2020" name="Stud. Mycol.">
        <title>101 Dothideomycetes genomes: a test case for predicting lifestyles and emergence of pathogens.</title>
        <authorList>
            <person name="Haridas S."/>
            <person name="Albert R."/>
            <person name="Binder M."/>
            <person name="Bloem J."/>
            <person name="Labutti K."/>
            <person name="Salamov A."/>
            <person name="Andreopoulos B."/>
            <person name="Baker S."/>
            <person name="Barry K."/>
            <person name="Bills G."/>
            <person name="Bluhm B."/>
            <person name="Cannon C."/>
            <person name="Castanera R."/>
            <person name="Culley D."/>
            <person name="Daum C."/>
            <person name="Ezra D."/>
            <person name="Gonzalez J."/>
            <person name="Henrissat B."/>
            <person name="Kuo A."/>
            <person name="Liang C."/>
            <person name="Lipzen A."/>
            <person name="Lutzoni F."/>
            <person name="Magnuson J."/>
            <person name="Mondo S."/>
            <person name="Nolan M."/>
            <person name="Ohm R."/>
            <person name="Pangilinan J."/>
            <person name="Park H.-J."/>
            <person name="Ramirez L."/>
            <person name="Alfaro M."/>
            <person name="Sun H."/>
            <person name="Tritt A."/>
            <person name="Yoshinaga Y."/>
            <person name="Zwiers L.-H."/>
            <person name="Turgeon B."/>
            <person name="Goodwin S."/>
            <person name="Spatafora J."/>
            <person name="Crous P."/>
            <person name="Grigoriev I."/>
        </authorList>
    </citation>
    <scope>NUCLEOTIDE SEQUENCE</scope>
    <source>
        <strain evidence="2">CBS 110217</strain>
    </source>
</reference>
<accession>A0A9P4GY94</accession>
<feature type="transmembrane region" description="Helical" evidence="1">
    <location>
        <begin position="7"/>
        <end position="23"/>
    </location>
</feature>
<keyword evidence="1" id="KW-0472">Membrane</keyword>
<keyword evidence="1" id="KW-0812">Transmembrane</keyword>
<organism evidence="2 3">
    <name type="scientific">Setomelanomma holmii</name>
    <dbReference type="NCBI Taxonomy" id="210430"/>
    <lineage>
        <taxon>Eukaryota</taxon>
        <taxon>Fungi</taxon>
        <taxon>Dikarya</taxon>
        <taxon>Ascomycota</taxon>
        <taxon>Pezizomycotina</taxon>
        <taxon>Dothideomycetes</taxon>
        <taxon>Pleosporomycetidae</taxon>
        <taxon>Pleosporales</taxon>
        <taxon>Pleosporineae</taxon>
        <taxon>Phaeosphaeriaceae</taxon>
        <taxon>Setomelanomma</taxon>
    </lineage>
</organism>
<keyword evidence="1" id="KW-1133">Transmembrane helix</keyword>
<evidence type="ECO:0000313" key="2">
    <source>
        <dbReference type="EMBL" id="KAF2024175.1"/>
    </source>
</evidence>
<comment type="caution">
    <text evidence="2">The sequence shown here is derived from an EMBL/GenBank/DDBJ whole genome shotgun (WGS) entry which is preliminary data.</text>
</comment>
<feature type="transmembrane region" description="Helical" evidence="1">
    <location>
        <begin position="56"/>
        <end position="74"/>
    </location>
</feature>
<feature type="transmembrane region" description="Helical" evidence="1">
    <location>
        <begin position="94"/>
        <end position="113"/>
    </location>
</feature>
<evidence type="ECO:0000313" key="3">
    <source>
        <dbReference type="Proteomes" id="UP000799777"/>
    </source>
</evidence>
<evidence type="ECO:0000256" key="1">
    <source>
        <dbReference type="SAM" id="Phobius"/>
    </source>
</evidence>
<dbReference type="AlphaFoldDB" id="A0A9P4GY94"/>
<keyword evidence="3" id="KW-1185">Reference proteome</keyword>
<sequence>MLSTKTTIRLFLRLVLILVFLLGSNELRIPVAAICLWAMDFVAHCRLSLSRKVLQYHYCFTFASFWLLAANNDIFLRHHRHDFNFAWRFLRSAFWSGLCFVLLPSVVKFLYVAHGVAMLARQSGELERAIAHVDAIGNRPPWMIESPPTPPPARDTRYMRLADDMIFVCGPGGGFERVVAGEYEGAISRRRRLSTRFA</sequence>
<proteinExistence type="predicted"/>
<name>A0A9P4GY94_9PLEO</name>